<gene>
    <name evidence="1" type="ORF">DLSSTS7063_00558</name>
</gene>
<evidence type="ECO:0000313" key="1">
    <source>
        <dbReference type="EMBL" id="VUW94034.1"/>
    </source>
</evidence>
<organism evidence="1 2">
    <name type="scientific">Dorea longicatena</name>
    <dbReference type="NCBI Taxonomy" id="88431"/>
    <lineage>
        <taxon>Bacteria</taxon>
        <taxon>Bacillati</taxon>
        <taxon>Bacillota</taxon>
        <taxon>Clostridia</taxon>
        <taxon>Lachnospirales</taxon>
        <taxon>Lachnospiraceae</taxon>
        <taxon>Dorea</taxon>
    </lineage>
</organism>
<dbReference type="EMBL" id="CABHNM010000016">
    <property type="protein sequence ID" value="VUW94034.1"/>
    <property type="molecule type" value="Genomic_DNA"/>
</dbReference>
<proteinExistence type="predicted"/>
<sequence length="95" mass="10397">MKFAFLIMGEFDSSKDYASIHENEAQMIGVASIEEARNVARKLQEEGVDCIELCGAFGENGAREIIEATGNKLPIGYATHLPEQDVVYAKTFPNG</sequence>
<reference evidence="1 2" key="1">
    <citation type="submission" date="2019-07" db="EMBL/GenBank/DDBJ databases">
        <authorList>
            <person name="Hibberd C M."/>
            <person name="Gehrig L. J."/>
            <person name="Chang H.-W."/>
            <person name="Venkatesh S."/>
        </authorList>
    </citation>
    <scope>NUCLEOTIDE SEQUENCE [LARGE SCALE GENOMIC DNA]</scope>
    <source>
        <strain evidence="1">Dorea_longicatena_SSTS_Bg7063</strain>
    </source>
</reference>
<evidence type="ECO:0000313" key="2">
    <source>
        <dbReference type="Proteomes" id="UP000398619"/>
    </source>
</evidence>
<dbReference type="Proteomes" id="UP000398619">
    <property type="component" value="Unassembled WGS sequence"/>
</dbReference>
<protein>
    <submittedName>
        <fullName evidence="1">Uncharacterized protein</fullName>
    </submittedName>
</protein>
<accession>A0A564SFX4</accession>
<dbReference type="RefSeq" id="WP_144099851.1">
    <property type="nucleotide sequence ID" value="NZ_CABHNM010000016.1"/>
</dbReference>
<dbReference type="Pfam" id="PF20116">
    <property type="entry name" value="DUF6506"/>
    <property type="match status" value="1"/>
</dbReference>
<dbReference type="AlphaFoldDB" id="A0A564SFX4"/>
<name>A0A564SFX4_9FIRM</name>
<dbReference type="InterPro" id="IPR045441">
    <property type="entry name" value="DUF6506"/>
</dbReference>